<proteinExistence type="predicted"/>
<feature type="signal peptide" evidence="1">
    <location>
        <begin position="1"/>
        <end position="22"/>
    </location>
</feature>
<gene>
    <name evidence="2" type="ORF">ABEB36_003736</name>
</gene>
<keyword evidence="3" id="KW-1185">Reference proteome</keyword>
<dbReference type="AlphaFoldDB" id="A0ABD1F0Z2"/>
<reference evidence="2 3" key="1">
    <citation type="submission" date="2024-05" db="EMBL/GenBank/DDBJ databases">
        <title>Genetic variation in Jamaican populations of the coffee berry borer (Hypothenemus hampei).</title>
        <authorList>
            <person name="Errbii M."/>
            <person name="Myrie A."/>
        </authorList>
    </citation>
    <scope>NUCLEOTIDE SEQUENCE [LARGE SCALE GENOMIC DNA]</scope>
    <source>
        <strain evidence="2">JA-Hopewell-2020-01-JO</strain>
        <tissue evidence="2">Whole body</tissue>
    </source>
</reference>
<keyword evidence="1" id="KW-0732">Signal</keyword>
<dbReference type="EMBL" id="JBDJPC010000003">
    <property type="protein sequence ID" value="KAL1508917.1"/>
    <property type="molecule type" value="Genomic_DNA"/>
</dbReference>
<accession>A0ABD1F0Z2</accession>
<dbReference type="Proteomes" id="UP001566132">
    <property type="component" value="Unassembled WGS sequence"/>
</dbReference>
<feature type="non-terminal residue" evidence="2">
    <location>
        <position position="1"/>
    </location>
</feature>
<evidence type="ECO:0000313" key="3">
    <source>
        <dbReference type="Proteomes" id="UP001566132"/>
    </source>
</evidence>
<protein>
    <submittedName>
        <fullName evidence="2">Uncharacterized protein</fullName>
    </submittedName>
</protein>
<name>A0ABD1F0Z2_HYPHA</name>
<feature type="non-terminal residue" evidence="2">
    <location>
        <position position="56"/>
    </location>
</feature>
<feature type="chain" id="PRO_5044892015" evidence="1">
    <location>
        <begin position="23"/>
        <end position="56"/>
    </location>
</feature>
<organism evidence="2 3">
    <name type="scientific">Hypothenemus hampei</name>
    <name type="common">Coffee berry borer</name>
    <dbReference type="NCBI Taxonomy" id="57062"/>
    <lineage>
        <taxon>Eukaryota</taxon>
        <taxon>Metazoa</taxon>
        <taxon>Ecdysozoa</taxon>
        <taxon>Arthropoda</taxon>
        <taxon>Hexapoda</taxon>
        <taxon>Insecta</taxon>
        <taxon>Pterygota</taxon>
        <taxon>Neoptera</taxon>
        <taxon>Endopterygota</taxon>
        <taxon>Coleoptera</taxon>
        <taxon>Polyphaga</taxon>
        <taxon>Cucujiformia</taxon>
        <taxon>Curculionidae</taxon>
        <taxon>Scolytinae</taxon>
        <taxon>Hypothenemus</taxon>
    </lineage>
</organism>
<evidence type="ECO:0000313" key="2">
    <source>
        <dbReference type="EMBL" id="KAL1508917.1"/>
    </source>
</evidence>
<comment type="caution">
    <text evidence="2">The sequence shown here is derived from an EMBL/GenBank/DDBJ whole genome shotgun (WGS) entry which is preliminary data.</text>
</comment>
<evidence type="ECO:0000256" key="1">
    <source>
        <dbReference type="SAM" id="SignalP"/>
    </source>
</evidence>
<sequence>EVISRLDKLLITILLLDFITHCLPPHFIAAKNSTLKQYAIIIKARRFLQQIYFNGV</sequence>